<dbReference type="InterPro" id="IPR029058">
    <property type="entry name" value="AB_hydrolase_fold"/>
</dbReference>
<comment type="similarity">
    <text evidence="1">Belongs to the peptidase S28 family.</text>
</comment>
<evidence type="ECO:0000256" key="1">
    <source>
        <dbReference type="ARBA" id="ARBA00011079"/>
    </source>
</evidence>
<dbReference type="AlphaFoldDB" id="A0A6P8KGP7"/>
<dbReference type="Gene3D" id="3.40.50.1820">
    <property type="entry name" value="alpha/beta hydrolase"/>
    <property type="match status" value="1"/>
</dbReference>
<dbReference type="RefSeq" id="XP_033162496.1">
    <property type="nucleotide sequence ID" value="XM_033306605.1"/>
</dbReference>
<keyword evidence="6" id="KW-1185">Reference proteome</keyword>
<dbReference type="GO" id="GO:0008239">
    <property type="term" value="F:dipeptidyl-peptidase activity"/>
    <property type="evidence" value="ECO:0007669"/>
    <property type="project" value="TreeGrafter"/>
</dbReference>
<organism evidence="6 7">
    <name type="scientific">Drosophila mauritiana</name>
    <name type="common">Fruit fly</name>
    <dbReference type="NCBI Taxonomy" id="7226"/>
    <lineage>
        <taxon>Eukaryota</taxon>
        <taxon>Metazoa</taxon>
        <taxon>Ecdysozoa</taxon>
        <taxon>Arthropoda</taxon>
        <taxon>Hexapoda</taxon>
        <taxon>Insecta</taxon>
        <taxon>Pterygota</taxon>
        <taxon>Neoptera</taxon>
        <taxon>Endopterygota</taxon>
        <taxon>Diptera</taxon>
        <taxon>Brachycera</taxon>
        <taxon>Muscomorpha</taxon>
        <taxon>Ephydroidea</taxon>
        <taxon>Drosophilidae</taxon>
        <taxon>Drosophila</taxon>
        <taxon>Sophophora</taxon>
    </lineage>
</organism>
<dbReference type="Gene3D" id="1.20.120.980">
    <property type="entry name" value="Serine carboxypeptidase S28, SKS domain"/>
    <property type="match status" value="1"/>
</dbReference>
<dbReference type="SUPFAM" id="SSF53474">
    <property type="entry name" value="alpha/beta-Hydrolases"/>
    <property type="match status" value="1"/>
</dbReference>
<sequence length="400" mass="46169">MRYMVKEDYFKPNGTIFFFIGGEGTILSPTTNVSNIMLSKSFMHDLAKKYGGYLVHSEHRYYGESKATKDLSLKSLKYLTVPQAMADVAQLIRFFKSNTTYFGQSKVFLVGGSYSGFMVPWFAKLYPDLIDLGWGSSAPFQFKIELKEFYTEVFKIVQQIGGKKCHDQIIYGFETLREAIKKDKTSKLVEMNICGFDHVNNLYVTNLFERLTKVIGSLVQYENETNIQRACNEISETSFTSYLRNKLNGNSTKCYDSVSSLTPLRDVRLITDSSRLWLYQCCTQLGNFQTSEYVPLDFWLDMCADVFGYKFSYCYINKKVKNTDHNFRDLDSSEKMQRIFLTQPEIDAWSATKVRKHNRTYILKGATHCEDLQPSAVNVNPSIKTLLMDIDFEVQKLQND</sequence>
<dbReference type="GO" id="GO:0070008">
    <property type="term" value="F:serine-type exopeptidase activity"/>
    <property type="evidence" value="ECO:0007669"/>
    <property type="project" value="InterPro"/>
</dbReference>
<accession>A0A6P8KGP7</accession>
<evidence type="ECO:0000256" key="2">
    <source>
        <dbReference type="ARBA" id="ARBA00022670"/>
    </source>
</evidence>
<evidence type="ECO:0000313" key="6">
    <source>
        <dbReference type="Proteomes" id="UP000515162"/>
    </source>
</evidence>
<dbReference type="InterPro" id="IPR042269">
    <property type="entry name" value="Ser_carbopepase_S28_SKS"/>
</dbReference>
<dbReference type="PANTHER" id="PTHR11010:SF5">
    <property type="entry name" value="RE36938P-RELATED"/>
    <property type="match status" value="1"/>
</dbReference>
<name>A0A6P8KGP7_DROMA</name>
<reference evidence="7" key="1">
    <citation type="submission" date="2025-08" db="UniProtKB">
        <authorList>
            <consortium name="RefSeq"/>
        </authorList>
    </citation>
    <scope>IDENTIFICATION</scope>
    <source>
        <strain evidence="7">Mau12</strain>
        <tissue evidence="7">Whole Body</tissue>
    </source>
</reference>
<dbReference type="Pfam" id="PF05577">
    <property type="entry name" value="Peptidase_S28"/>
    <property type="match status" value="1"/>
</dbReference>
<evidence type="ECO:0000256" key="3">
    <source>
        <dbReference type="ARBA" id="ARBA00022729"/>
    </source>
</evidence>
<dbReference type="PANTHER" id="PTHR11010">
    <property type="entry name" value="PROTEASE S28 PRO-X CARBOXYPEPTIDASE-RELATED"/>
    <property type="match status" value="1"/>
</dbReference>
<keyword evidence="4" id="KW-0378">Hydrolase</keyword>
<protein>
    <submittedName>
        <fullName evidence="7">Serine protease K12H4.7</fullName>
    </submittedName>
</protein>
<dbReference type="GeneID" id="117142555"/>
<dbReference type="Proteomes" id="UP000515162">
    <property type="component" value="Chromosome 3R"/>
</dbReference>
<keyword evidence="5" id="KW-0325">Glycoprotein</keyword>
<dbReference type="InterPro" id="IPR008758">
    <property type="entry name" value="Peptidase_S28"/>
</dbReference>
<evidence type="ECO:0000256" key="5">
    <source>
        <dbReference type="ARBA" id="ARBA00023180"/>
    </source>
</evidence>
<evidence type="ECO:0000256" key="4">
    <source>
        <dbReference type="ARBA" id="ARBA00022801"/>
    </source>
</evidence>
<gene>
    <name evidence="7" type="primary">LOC117142555</name>
</gene>
<evidence type="ECO:0000313" key="7">
    <source>
        <dbReference type="RefSeq" id="XP_033162496.1"/>
    </source>
</evidence>
<dbReference type="GO" id="GO:0006508">
    <property type="term" value="P:proteolysis"/>
    <property type="evidence" value="ECO:0007669"/>
    <property type="project" value="UniProtKB-KW"/>
</dbReference>
<keyword evidence="3" id="KW-0732">Signal</keyword>
<keyword evidence="2 7" id="KW-0645">Protease</keyword>
<proteinExistence type="inferred from homology"/>